<feature type="compositionally biased region" description="Polar residues" evidence="1">
    <location>
        <begin position="90"/>
        <end position="102"/>
    </location>
</feature>
<feature type="region of interest" description="Disordered" evidence="1">
    <location>
        <begin position="126"/>
        <end position="149"/>
    </location>
</feature>
<organism evidence="2 3">
    <name type="scientific">Edaphochlamys debaryana</name>
    <dbReference type="NCBI Taxonomy" id="47281"/>
    <lineage>
        <taxon>Eukaryota</taxon>
        <taxon>Viridiplantae</taxon>
        <taxon>Chlorophyta</taxon>
        <taxon>core chlorophytes</taxon>
        <taxon>Chlorophyceae</taxon>
        <taxon>CS clade</taxon>
        <taxon>Chlamydomonadales</taxon>
        <taxon>Chlamydomonadales incertae sedis</taxon>
        <taxon>Edaphochlamys</taxon>
    </lineage>
</organism>
<evidence type="ECO:0000256" key="1">
    <source>
        <dbReference type="SAM" id="MobiDB-lite"/>
    </source>
</evidence>
<feature type="region of interest" description="Disordered" evidence="1">
    <location>
        <begin position="73"/>
        <end position="109"/>
    </location>
</feature>
<reference evidence="2" key="1">
    <citation type="journal article" date="2020" name="bioRxiv">
        <title>Comparative genomics of Chlamydomonas.</title>
        <authorList>
            <person name="Craig R.J."/>
            <person name="Hasan A.R."/>
            <person name="Ness R.W."/>
            <person name="Keightley P.D."/>
        </authorList>
    </citation>
    <scope>NUCLEOTIDE SEQUENCE</scope>
    <source>
        <strain evidence="2">CCAP 11/70</strain>
    </source>
</reference>
<evidence type="ECO:0000313" key="3">
    <source>
        <dbReference type="Proteomes" id="UP000612055"/>
    </source>
</evidence>
<accession>A0A836BRS3</accession>
<name>A0A836BRS3_9CHLO</name>
<proteinExistence type="predicted"/>
<evidence type="ECO:0000313" key="2">
    <source>
        <dbReference type="EMBL" id="KAG2484948.1"/>
    </source>
</evidence>
<gene>
    <name evidence="2" type="ORF">HYH03_016247</name>
</gene>
<dbReference type="Proteomes" id="UP000612055">
    <property type="component" value="Unassembled WGS sequence"/>
</dbReference>
<keyword evidence="3" id="KW-1185">Reference proteome</keyword>
<protein>
    <submittedName>
        <fullName evidence="2">Uncharacterized protein</fullName>
    </submittedName>
</protein>
<sequence length="149" mass="14720">MTLHPPAPYHLTEDAASAALPAPSVVGAAAAEPLPAEPPLVGAAAATGMALPAPSTGGEEAAAAPLAAALQGRGLRPMPTPTPAPRPDSTGCTSSRRSSNAVPSLRPSSWMIPAVDAVEAEVEAAAVPNPDATPHMPTANPCKSPNCSR</sequence>
<comment type="caution">
    <text evidence="2">The sequence shown here is derived from an EMBL/GenBank/DDBJ whole genome shotgun (WGS) entry which is preliminary data.</text>
</comment>
<dbReference type="EMBL" id="JAEHOE010000138">
    <property type="protein sequence ID" value="KAG2484948.1"/>
    <property type="molecule type" value="Genomic_DNA"/>
</dbReference>
<dbReference type="AlphaFoldDB" id="A0A836BRS3"/>